<comment type="caution">
    <text evidence="2">The sequence shown here is derived from an EMBL/GenBank/DDBJ whole genome shotgun (WGS) entry which is preliminary data.</text>
</comment>
<gene>
    <name evidence="2" type="ORF">ACFFLM_11685</name>
</gene>
<keyword evidence="1" id="KW-0732">Signal</keyword>
<reference evidence="2 3" key="1">
    <citation type="submission" date="2024-09" db="EMBL/GenBank/DDBJ databases">
        <authorList>
            <person name="Sun Q."/>
            <person name="Mori K."/>
        </authorList>
    </citation>
    <scope>NUCLEOTIDE SEQUENCE [LARGE SCALE GENOMIC DNA]</scope>
    <source>
        <strain evidence="2 3">JCM 13503</strain>
    </source>
</reference>
<sequence length="142" mass="14570">MKNLWKALLMVIALVATTAQAQTGWGGVKAEKTAWGQVSGGGNSTFSTTSDGGGNAVPGAKCGTYSKEVVVQQNQCGQQLVCSIVAGAAGAAAGTVVGGGLAAGAITICTWIFQCNIVNKTEYRQCDMNYNSQYQCVRGYCG</sequence>
<protein>
    <submittedName>
        <fullName evidence="2">Uncharacterized protein</fullName>
    </submittedName>
</protein>
<evidence type="ECO:0000256" key="1">
    <source>
        <dbReference type="SAM" id="SignalP"/>
    </source>
</evidence>
<evidence type="ECO:0000313" key="3">
    <source>
        <dbReference type="Proteomes" id="UP001589733"/>
    </source>
</evidence>
<organism evidence="2 3">
    <name type="scientific">Deinococcus oregonensis</name>
    <dbReference type="NCBI Taxonomy" id="1805970"/>
    <lineage>
        <taxon>Bacteria</taxon>
        <taxon>Thermotogati</taxon>
        <taxon>Deinococcota</taxon>
        <taxon>Deinococci</taxon>
        <taxon>Deinococcales</taxon>
        <taxon>Deinococcaceae</taxon>
        <taxon>Deinococcus</taxon>
    </lineage>
</organism>
<dbReference type="Proteomes" id="UP001589733">
    <property type="component" value="Unassembled WGS sequence"/>
</dbReference>
<keyword evidence="3" id="KW-1185">Reference proteome</keyword>
<proteinExistence type="predicted"/>
<dbReference type="EMBL" id="JBHLYR010000032">
    <property type="protein sequence ID" value="MFB9992629.1"/>
    <property type="molecule type" value="Genomic_DNA"/>
</dbReference>
<dbReference type="RefSeq" id="WP_380009888.1">
    <property type="nucleotide sequence ID" value="NZ_JBHLYR010000032.1"/>
</dbReference>
<evidence type="ECO:0000313" key="2">
    <source>
        <dbReference type="EMBL" id="MFB9992629.1"/>
    </source>
</evidence>
<feature type="signal peptide" evidence="1">
    <location>
        <begin position="1"/>
        <end position="21"/>
    </location>
</feature>
<feature type="chain" id="PRO_5047144913" evidence="1">
    <location>
        <begin position="22"/>
        <end position="142"/>
    </location>
</feature>
<name>A0ABV6AYP4_9DEIO</name>
<accession>A0ABV6AYP4</accession>